<keyword evidence="2" id="KW-0732">Signal</keyword>
<evidence type="ECO:0000256" key="1">
    <source>
        <dbReference type="SAM" id="MobiDB-lite"/>
    </source>
</evidence>
<dbReference type="InterPro" id="IPR045287">
    <property type="entry name" value="PAB"/>
</dbReference>
<feature type="region of interest" description="Disordered" evidence="1">
    <location>
        <begin position="330"/>
        <end position="349"/>
    </location>
</feature>
<dbReference type="EMBL" id="HBGY01001148">
    <property type="protein sequence ID" value="CAD9556271.1"/>
    <property type="molecule type" value="Transcribed_RNA"/>
</dbReference>
<dbReference type="AlphaFoldDB" id="A0A7S2JSG5"/>
<reference evidence="3" key="1">
    <citation type="submission" date="2021-01" db="EMBL/GenBank/DDBJ databases">
        <authorList>
            <person name="Corre E."/>
            <person name="Pelletier E."/>
            <person name="Niang G."/>
            <person name="Scheremetjew M."/>
            <person name="Finn R."/>
            <person name="Kale V."/>
            <person name="Holt S."/>
            <person name="Cochrane G."/>
            <person name="Meng A."/>
            <person name="Brown T."/>
            <person name="Cohen L."/>
        </authorList>
    </citation>
    <scope>NUCLEOTIDE SEQUENCE</scope>
    <source>
        <strain evidence="3">B650</strain>
    </source>
</reference>
<evidence type="ECO:0000256" key="2">
    <source>
        <dbReference type="SAM" id="SignalP"/>
    </source>
</evidence>
<accession>A0A7S2JSG5</accession>
<evidence type="ECO:0000313" key="3">
    <source>
        <dbReference type="EMBL" id="CAD9556271.1"/>
    </source>
</evidence>
<organism evidence="3">
    <name type="scientific">Leptocylindrus danicus</name>
    <dbReference type="NCBI Taxonomy" id="163516"/>
    <lineage>
        <taxon>Eukaryota</taxon>
        <taxon>Sar</taxon>
        <taxon>Stramenopiles</taxon>
        <taxon>Ochrophyta</taxon>
        <taxon>Bacillariophyta</taxon>
        <taxon>Coscinodiscophyceae</taxon>
        <taxon>Chaetocerotophycidae</taxon>
        <taxon>Leptocylindrales</taxon>
        <taxon>Leptocylindraceae</taxon>
        <taxon>Leptocylindrus</taxon>
    </lineage>
</organism>
<feature type="chain" id="PRO_5031443538" description="Transaldolase" evidence="2">
    <location>
        <begin position="19"/>
        <end position="397"/>
    </location>
</feature>
<dbReference type="PANTHER" id="PTHR35115:SF1">
    <property type="entry name" value="PROTEIN IN CHLOROPLAST ATPASE BIOGENESIS, CHLOROPLASTIC"/>
    <property type="match status" value="1"/>
</dbReference>
<name>A0A7S2JSG5_9STRA</name>
<proteinExistence type="predicted"/>
<feature type="signal peptide" evidence="2">
    <location>
        <begin position="1"/>
        <end position="18"/>
    </location>
</feature>
<evidence type="ECO:0008006" key="4">
    <source>
        <dbReference type="Google" id="ProtNLM"/>
    </source>
</evidence>
<protein>
    <recommendedName>
        <fullName evidence="4">Transaldolase</fullName>
    </recommendedName>
</protein>
<sequence length="397" mass="42804">MMLLKMSLLTSSLSVAFSFTSSAGKRSLFSCRVLQSNTSVSTAFNYRAATTRLFSSSQQAALPLSGISRVDTLKRLLVSWGAPGSKGCQEANDLVPYDSDEYLLDLHPLLIPIAKSESSGNYICALKTASAAEDSPLPIVESGIGLPGYKLLALNSEHLMRRIACEADFAGDAKDVVSTYNDGLGSGELSDKGLDSPYEPGSVEKLGYGVQKYVLLRVGPFPDLYEEMSAQHIARGDESSALIAAESANGKFTGFGSLFAHYAELLSSFPNREEEARDAARICLRVPLSSSGLTMDDFASISLSAGLCEEGDSTEEAIAKMQVMYEKIREHEKQEEGTPNQASGKTPEQSALDEATYLLDRTAMAGANWATIRSELADIYEEAEKVDMAKFVDPSRN</sequence>
<feature type="compositionally biased region" description="Polar residues" evidence="1">
    <location>
        <begin position="337"/>
        <end position="349"/>
    </location>
</feature>
<gene>
    <name evidence="3" type="ORF">LDAN0321_LOCUS785</name>
</gene>
<dbReference type="PANTHER" id="PTHR35115">
    <property type="entry name" value="CYCLIN DELTA-3"/>
    <property type="match status" value="1"/>
</dbReference>